<sequence length="455" mass="52946">MTVRHYWRNRDRESVSQFCRCEFIRIRSVKTGWKTYANEFAPTGGYPESSTVGRILCPHSSNLMLLLMCIISPFIIWVSTARAAHFYNEQFGRPTNVCSSAFYSRMLGREIRYCIYLPPSYYLEPARRFPVIYYFHGFDIRGVAYQDWLNWHLDEVLDALIAGGRIQEMIVVMPECFSTGIVVNWGRYPTPKMPPPLTFPFRLLRGAFRSAADPTYLGTYLFIHRWDLDRADYADFFTSEFFREIEENYRVMSDKRFRALCGFSTGGYSALSVAFQNPDLFDSVSAHAPMLVAGSPFSLDAGKLFEEYDPEKDEFIPQRFTINLLRRIFANDETWQANNPILLAECQELKGLSIYMDVAERDKRQYDVGARELAEVLQERGMKVRFEVVQGLSPMFNHTYPGFLNGKLISEYAEGKTDEELYARYGWKNLRSLLNPDAQQIEHSLMFHSREFSEE</sequence>
<dbReference type="AlphaFoldDB" id="A0A419EYI3"/>
<accession>A0A419EYI3</accession>
<organism evidence="2 3">
    <name type="scientific">Candidatus Abyssobacteria bacterium SURF_17</name>
    <dbReference type="NCBI Taxonomy" id="2093361"/>
    <lineage>
        <taxon>Bacteria</taxon>
        <taxon>Pseudomonadati</taxon>
        <taxon>Candidatus Hydrogenedentota</taxon>
        <taxon>Candidatus Abyssobacteria</taxon>
    </lineage>
</organism>
<protein>
    <recommendedName>
        <fullName evidence="4">Esterase</fullName>
    </recommendedName>
</protein>
<evidence type="ECO:0000256" key="1">
    <source>
        <dbReference type="SAM" id="Phobius"/>
    </source>
</evidence>
<comment type="caution">
    <text evidence="2">The sequence shown here is derived from an EMBL/GenBank/DDBJ whole genome shotgun (WGS) entry which is preliminary data.</text>
</comment>
<gene>
    <name evidence="2" type="ORF">C4532_09690</name>
</gene>
<dbReference type="PANTHER" id="PTHR48098">
    <property type="entry name" value="ENTEROCHELIN ESTERASE-RELATED"/>
    <property type="match status" value="1"/>
</dbReference>
<feature type="transmembrane region" description="Helical" evidence="1">
    <location>
        <begin position="63"/>
        <end position="80"/>
    </location>
</feature>
<dbReference type="InterPro" id="IPR029058">
    <property type="entry name" value="AB_hydrolase_fold"/>
</dbReference>
<dbReference type="Proteomes" id="UP000285961">
    <property type="component" value="Unassembled WGS sequence"/>
</dbReference>
<proteinExistence type="predicted"/>
<evidence type="ECO:0008006" key="4">
    <source>
        <dbReference type="Google" id="ProtNLM"/>
    </source>
</evidence>
<keyword evidence="1" id="KW-0472">Membrane</keyword>
<dbReference type="Gene3D" id="3.40.50.1820">
    <property type="entry name" value="alpha/beta hydrolase"/>
    <property type="match status" value="1"/>
</dbReference>
<dbReference type="SUPFAM" id="SSF53474">
    <property type="entry name" value="alpha/beta-Hydrolases"/>
    <property type="match status" value="1"/>
</dbReference>
<keyword evidence="1" id="KW-0812">Transmembrane</keyword>
<dbReference type="InterPro" id="IPR050583">
    <property type="entry name" value="Mycobacterial_A85_antigen"/>
</dbReference>
<evidence type="ECO:0000313" key="2">
    <source>
        <dbReference type="EMBL" id="RJP70172.1"/>
    </source>
</evidence>
<dbReference type="Pfam" id="PF00756">
    <property type="entry name" value="Esterase"/>
    <property type="match status" value="2"/>
</dbReference>
<keyword evidence="1" id="KW-1133">Transmembrane helix</keyword>
<dbReference type="InterPro" id="IPR000801">
    <property type="entry name" value="Esterase-like"/>
</dbReference>
<name>A0A419EYI3_9BACT</name>
<reference evidence="2 3" key="1">
    <citation type="journal article" date="2017" name="ISME J.">
        <title>Energy and carbon metabolisms in a deep terrestrial subsurface fluid microbial community.</title>
        <authorList>
            <person name="Momper L."/>
            <person name="Jungbluth S.P."/>
            <person name="Lee M.D."/>
            <person name="Amend J.P."/>
        </authorList>
    </citation>
    <scope>NUCLEOTIDE SEQUENCE [LARGE SCALE GENOMIC DNA]</scope>
    <source>
        <strain evidence="2">SURF_17</strain>
    </source>
</reference>
<dbReference type="EMBL" id="QZKI01000072">
    <property type="protein sequence ID" value="RJP70172.1"/>
    <property type="molecule type" value="Genomic_DNA"/>
</dbReference>
<evidence type="ECO:0000313" key="3">
    <source>
        <dbReference type="Proteomes" id="UP000285961"/>
    </source>
</evidence>